<evidence type="ECO:0000313" key="3">
    <source>
        <dbReference type="EMBL" id="TQL42528.1"/>
    </source>
</evidence>
<feature type="compositionally biased region" description="Basic and acidic residues" evidence="1">
    <location>
        <begin position="1"/>
        <end position="12"/>
    </location>
</feature>
<comment type="caution">
    <text evidence="3">The sequence shown here is derived from an EMBL/GenBank/DDBJ whole genome shotgun (WGS) entry which is preliminary data.</text>
</comment>
<keyword evidence="2" id="KW-0472">Membrane</keyword>
<sequence>MTATPREPHEAEGAEQDPSPQASGAAKLPALNGGIARAVRAGGSGEDLTAAGVLDAIGGVRGVVEAIVPSLLFVVLFVATKDARLSALVPGGLALVMVIARLVRRETIVSALSGVLGVGVAVIITLITGRGVDYFLSGFIVNTVWAAGLLISILVGWPAVGLLIGMLDGDMRGWRRTPKVRRTALWLTVMWLALFVARLAVQLPMYLAERVEALGVARIVMGVPLFAVIIVVTWFVVQRLQSSSDDSSGEKGVISGENTPSE</sequence>
<feature type="transmembrane region" description="Helical" evidence="2">
    <location>
        <begin position="62"/>
        <end position="79"/>
    </location>
</feature>
<feature type="transmembrane region" description="Helical" evidence="2">
    <location>
        <begin position="184"/>
        <end position="201"/>
    </location>
</feature>
<dbReference type="Proteomes" id="UP000319094">
    <property type="component" value="Unassembled WGS sequence"/>
</dbReference>
<keyword evidence="2" id="KW-0812">Transmembrane</keyword>
<dbReference type="RefSeq" id="WP_141885969.1">
    <property type="nucleotide sequence ID" value="NZ_BAAAUY010000004.1"/>
</dbReference>
<dbReference type="AlphaFoldDB" id="A0A542Y380"/>
<reference evidence="3 4" key="1">
    <citation type="submission" date="2019-06" db="EMBL/GenBank/DDBJ databases">
        <title>Sequencing the genomes of 1000 actinobacteria strains.</title>
        <authorList>
            <person name="Klenk H.-P."/>
        </authorList>
    </citation>
    <scope>NUCLEOTIDE SEQUENCE [LARGE SCALE GENOMIC DNA]</scope>
    <source>
        <strain evidence="3 4">DSM 8803</strain>
    </source>
</reference>
<feature type="transmembrane region" description="Helical" evidence="2">
    <location>
        <begin position="85"/>
        <end position="103"/>
    </location>
</feature>
<keyword evidence="2" id="KW-1133">Transmembrane helix</keyword>
<dbReference type="Pfam" id="PF11361">
    <property type="entry name" value="DUF3159"/>
    <property type="match status" value="1"/>
</dbReference>
<feature type="transmembrane region" description="Helical" evidence="2">
    <location>
        <begin position="139"/>
        <end position="164"/>
    </location>
</feature>
<feature type="region of interest" description="Disordered" evidence="1">
    <location>
        <begin position="1"/>
        <end position="26"/>
    </location>
</feature>
<evidence type="ECO:0000256" key="2">
    <source>
        <dbReference type="SAM" id="Phobius"/>
    </source>
</evidence>
<accession>A0A542Y380</accession>
<feature type="transmembrane region" description="Helical" evidence="2">
    <location>
        <begin position="213"/>
        <end position="237"/>
    </location>
</feature>
<name>A0A542Y380_9MICO</name>
<gene>
    <name evidence="3" type="ORF">FB468_0528</name>
</gene>
<feature type="region of interest" description="Disordered" evidence="1">
    <location>
        <begin position="243"/>
        <end position="262"/>
    </location>
</feature>
<evidence type="ECO:0000313" key="4">
    <source>
        <dbReference type="Proteomes" id="UP000319094"/>
    </source>
</evidence>
<organism evidence="3 4">
    <name type="scientific">Leucobacter komagatae</name>
    <dbReference type="NCBI Taxonomy" id="55969"/>
    <lineage>
        <taxon>Bacteria</taxon>
        <taxon>Bacillati</taxon>
        <taxon>Actinomycetota</taxon>
        <taxon>Actinomycetes</taxon>
        <taxon>Micrococcales</taxon>
        <taxon>Microbacteriaceae</taxon>
        <taxon>Leucobacter</taxon>
    </lineage>
</organism>
<dbReference type="EMBL" id="VFON01000001">
    <property type="protein sequence ID" value="TQL42528.1"/>
    <property type="molecule type" value="Genomic_DNA"/>
</dbReference>
<evidence type="ECO:0000256" key="1">
    <source>
        <dbReference type="SAM" id="MobiDB-lite"/>
    </source>
</evidence>
<protein>
    <submittedName>
        <fullName evidence="3">Uncharacterized protein DUF3159</fullName>
    </submittedName>
</protein>
<proteinExistence type="predicted"/>
<keyword evidence="4" id="KW-1185">Reference proteome</keyword>
<dbReference type="OrthoDB" id="5244221at2"/>
<dbReference type="InterPro" id="IPR016566">
    <property type="entry name" value="UCP010219"/>
</dbReference>
<feature type="transmembrane region" description="Helical" evidence="2">
    <location>
        <begin position="108"/>
        <end position="127"/>
    </location>
</feature>